<organism evidence="5 6">
    <name type="scientific">Gryllus longicercus</name>
    <dbReference type="NCBI Taxonomy" id="2509291"/>
    <lineage>
        <taxon>Eukaryota</taxon>
        <taxon>Metazoa</taxon>
        <taxon>Ecdysozoa</taxon>
        <taxon>Arthropoda</taxon>
        <taxon>Hexapoda</taxon>
        <taxon>Insecta</taxon>
        <taxon>Pterygota</taxon>
        <taxon>Neoptera</taxon>
        <taxon>Polyneoptera</taxon>
        <taxon>Orthoptera</taxon>
        <taxon>Ensifera</taxon>
        <taxon>Gryllidea</taxon>
        <taxon>Grylloidea</taxon>
        <taxon>Gryllidae</taxon>
        <taxon>Gryllinae</taxon>
        <taxon>Gryllus</taxon>
    </lineage>
</organism>
<dbReference type="InterPro" id="IPR000716">
    <property type="entry name" value="Thyroglobulin_1"/>
</dbReference>
<comment type="caution">
    <text evidence="2">Lacks conserved residue(s) required for the propagation of feature annotation.</text>
</comment>
<feature type="signal peptide" evidence="3">
    <location>
        <begin position="1"/>
        <end position="23"/>
    </location>
</feature>
<reference evidence="5 6" key="1">
    <citation type="submission" date="2024-03" db="EMBL/GenBank/DDBJ databases">
        <title>The genome assembly and annotation of the cricket Gryllus longicercus Weissman &amp; Gray.</title>
        <authorList>
            <person name="Szrajer S."/>
            <person name="Gray D."/>
            <person name="Ylla G."/>
        </authorList>
    </citation>
    <scope>NUCLEOTIDE SEQUENCE [LARGE SCALE GENOMIC DNA]</scope>
    <source>
        <strain evidence="5">DAG 2021-001</strain>
        <tissue evidence="5">Whole body minus gut</tissue>
    </source>
</reference>
<dbReference type="PROSITE" id="PS51162">
    <property type="entry name" value="THYROGLOBULIN_1_2"/>
    <property type="match status" value="2"/>
</dbReference>
<name>A0AAN9VXY8_9ORTH</name>
<keyword evidence="1" id="KW-1015">Disulfide bond</keyword>
<feature type="chain" id="PRO_5042864435" description="Thyroglobulin type-1 domain-containing protein" evidence="3">
    <location>
        <begin position="24"/>
        <end position="234"/>
    </location>
</feature>
<comment type="caution">
    <text evidence="5">The sequence shown here is derived from an EMBL/GenBank/DDBJ whole genome shotgun (WGS) entry which is preliminary data.</text>
</comment>
<evidence type="ECO:0000313" key="6">
    <source>
        <dbReference type="Proteomes" id="UP001378592"/>
    </source>
</evidence>
<dbReference type="AlphaFoldDB" id="A0AAN9VXY8"/>
<evidence type="ECO:0000256" key="1">
    <source>
        <dbReference type="ARBA" id="ARBA00023157"/>
    </source>
</evidence>
<evidence type="ECO:0000256" key="2">
    <source>
        <dbReference type="PROSITE-ProRule" id="PRU00500"/>
    </source>
</evidence>
<sequence length="234" mass="25228">MRGPERRAALSAVVLCVAAAVAAEWDAWRPSGKCAISPAPCPAGEVEIENRSVYNICPGCVKTLGENENCDVNSDPCPHSFVCEGGKCLKGECRKEQDKEHATWTPKCDRISNFMPVQCKGSRGDGRCFCWSPKGERLFGEAAWTDATETNMHCSCSLRAWQLKQEGKGAHEAPRCAADGSFEALQCARGVCWCADAKTGAPIRRVVPEGAARLLFCCECSAPHLCAAPFARAN</sequence>
<feature type="domain" description="Thyroglobulin type-1" evidence="4">
    <location>
        <begin position="90"/>
        <end position="154"/>
    </location>
</feature>
<dbReference type="Pfam" id="PF00086">
    <property type="entry name" value="Thyroglobulin_1"/>
    <property type="match status" value="2"/>
</dbReference>
<keyword evidence="6" id="KW-1185">Reference proteome</keyword>
<evidence type="ECO:0000256" key="3">
    <source>
        <dbReference type="SAM" id="SignalP"/>
    </source>
</evidence>
<feature type="domain" description="Thyroglobulin type-1" evidence="4">
    <location>
        <begin position="168"/>
        <end position="220"/>
    </location>
</feature>
<keyword evidence="3" id="KW-0732">Signal</keyword>
<dbReference type="Proteomes" id="UP001378592">
    <property type="component" value="Unassembled WGS sequence"/>
</dbReference>
<dbReference type="SUPFAM" id="SSF57610">
    <property type="entry name" value="Thyroglobulin type-1 domain"/>
    <property type="match status" value="2"/>
</dbReference>
<dbReference type="Gene3D" id="4.10.800.10">
    <property type="entry name" value="Thyroglobulin type-1"/>
    <property type="match status" value="2"/>
</dbReference>
<accession>A0AAN9VXY8</accession>
<dbReference type="InterPro" id="IPR036857">
    <property type="entry name" value="Thyroglobulin_1_sf"/>
</dbReference>
<gene>
    <name evidence="5" type="ORF">R5R35_006668</name>
</gene>
<dbReference type="SMART" id="SM00211">
    <property type="entry name" value="TY"/>
    <property type="match status" value="2"/>
</dbReference>
<evidence type="ECO:0000259" key="4">
    <source>
        <dbReference type="PROSITE" id="PS51162"/>
    </source>
</evidence>
<dbReference type="EMBL" id="JAZDUA010000067">
    <property type="protein sequence ID" value="KAK7869857.1"/>
    <property type="molecule type" value="Genomic_DNA"/>
</dbReference>
<proteinExistence type="predicted"/>
<evidence type="ECO:0000313" key="5">
    <source>
        <dbReference type="EMBL" id="KAK7869857.1"/>
    </source>
</evidence>
<protein>
    <recommendedName>
        <fullName evidence="4">Thyroglobulin type-1 domain-containing protein</fullName>
    </recommendedName>
</protein>